<dbReference type="Proteomes" id="UP001228049">
    <property type="component" value="Unassembled WGS sequence"/>
</dbReference>
<name>A0AAD9BBU6_DISEL</name>
<feature type="region of interest" description="Disordered" evidence="1">
    <location>
        <begin position="1"/>
        <end position="31"/>
    </location>
</feature>
<gene>
    <name evidence="2" type="ORF">KUDE01_026450</name>
</gene>
<reference evidence="2" key="1">
    <citation type="submission" date="2023-04" db="EMBL/GenBank/DDBJ databases">
        <title>Chromosome-level genome of Chaenocephalus aceratus.</title>
        <authorList>
            <person name="Park H."/>
        </authorList>
    </citation>
    <scope>NUCLEOTIDE SEQUENCE</scope>
    <source>
        <strain evidence="2">DE</strain>
        <tissue evidence="2">Muscle</tissue>
    </source>
</reference>
<proteinExistence type="predicted"/>
<keyword evidence="3" id="KW-1185">Reference proteome</keyword>
<comment type="caution">
    <text evidence="2">The sequence shown here is derived from an EMBL/GenBank/DDBJ whole genome shotgun (WGS) entry which is preliminary data.</text>
</comment>
<sequence length="117" mass="12482">MASDPAAGCLANGENKPGRGSGSGCSSRHRTESECDVALTVKSLARLCSRDEEERAAALEELSQGVLLCLGLDQPGSARLSEQTLLHLLRLSRSCPLQEVRGRATELLRTAQVMLGY</sequence>
<organism evidence="2 3">
    <name type="scientific">Dissostichus eleginoides</name>
    <name type="common">Patagonian toothfish</name>
    <name type="synonym">Dissostichus amissus</name>
    <dbReference type="NCBI Taxonomy" id="100907"/>
    <lineage>
        <taxon>Eukaryota</taxon>
        <taxon>Metazoa</taxon>
        <taxon>Chordata</taxon>
        <taxon>Craniata</taxon>
        <taxon>Vertebrata</taxon>
        <taxon>Euteleostomi</taxon>
        <taxon>Actinopterygii</taxon>
        <taxon>Neopterygii</taxon>
        <taxon>Teleostei</taxon>
        <taxon>Neoteleostei</taxon>
        <taxon>Acanthomorphata</taxon>
        <taxon>Eupercaria</taxon>
        <taxon>Perciformes</taxon>
        <taxon>Notothenioidei</taxon>
        <taxon>Nototheniidae</taxon>
        <taxon>Dissostichus</taxon>
    </lineage>
</organism>
<dbReference type="AlphaFoldDB" id="A0AAD9BBU6"/>
<evidence type="ECO:0000313" key="3">
    <source>
        <dbReference type="Proteomes" id="UP001228049"/>
    </source>
</evidence>
<dbReference type="EMBL" id="JASDAP010000025">
    <property type="protein sequence ID" value="KAK1880932.1"/>
    <property type="molecule type" value="Genomic_DNA"/>
</dbReference>
<accession>A0AAD9BBU6</accession>
<protein>
    <submittedName>
        <fullName evidence="2">RNA-binding protein 4.1</fullName>
    </submittedName>
</protein>
<evidence type="ECO:0000256" key="1">
    <source>
        <dbReference type="SAM" id="MobiDB-lite"/>
    </source>
</evidence>
<evidence type="ECO:0000313" key="2">
    <source>
        <dbReference type="EMBL" id="KAK1880932.1"/>
    </source>
</evidence>